<evidence type="ECO:0000313" key="3">
    <source>
        <dbReference type="Proteomes" id="UP000622580"/>
    </source>
</evidence>
<organism evidence="2 3">
    <name type="scientific">Phenylobacterium glaciei</name>
    <dbReference type="NCBI Taxonomy" id="2803784"/>
    <lineage>
        <taxon>Bacteria</taxon>
        <taxon>Pseudomonadati</taxon>
        <taxon>Pseudomonadota</taxon>
        <taxon>Alphaproteobacteria</taxon>
        <taxon>Caulobacterales</taxon>
        <taxon>Caulobacteraceae</taxon>
        <taxon>Phenylobacterium</taxon>
    </lineage>
</organism>
<dbReference type="RefSeq" id="WP_215341475.1">
    <property type="nucleotide sequence ID" value="NZ_JAGSGD010000001.1"/>
</dbReference>
<proteinExistence type="predicted"/>
<keyword evidence="3" id="KW-1185">Reference proteome</keyword>
<evidence type="ECO:0000313" key="2">
    <source>
        <dbReference type="EMBL" id="MBR7620750.1"/>
    </source>
</evidence>
<dbReference type="AlphaFoldDB" id="A0A941D1W7"/>
<sequence>MSKQDGMWFGLAGALVWGAATLFYVVFAKGVIEHAFWFYVVNAALVAMALGLFFHITARFLATPRRQRRLAALIFTAPGLVGAMLVGLNFSKLVPQLPPESHGRYIALVLVAYAMMMVQALEPKPKKALART</sequence>
<comment type="caution">
    <text evidence="2">The sequence shown here is derived from an EMBL/GenBank/DDBJ whole genome shotgun (WGS) entry which is preliminary data.</text>
</comment>
<gene>
    <name evidence="2" type="ORF">JKL49_15255</name>
</gene>
<protein>
    <submittedName>
        <fullName evidence="2">DUF5367 family protein</fullName>
    </submittedName>
</protein>
<feature type="transmembrane region" description="Helical" evidence="1">
    <location>
        <begin position="102"/>
        <end position="121"/>
    </location>
</feature>
<keyword evidence="1" id="KW-0812">Transmembrane</keyword>
<keyword evidence="1" id="KW-1133">Transmembrane helix</keyword>
<evidence type="ECO:0000256" key="1">
    <source>
        <dbReference type="SAM" id="Phobius"/>
    </source>
</evidence>
<dbReference type="Proteomes" id="UP000622580">
    <property type="component" value="Unassembled WGS sequence"/>
</dbReference>
<accession>A0A941D1W7</accession>
<dbReference type="InterPro" id="IPR020509">
    <property type="entry name" value="Uncharacterised_YnzE"/>
</dbReference>
<feature type="transmembrane region" description="Helical" evidence="1">
    <location>
        <begin position="70"/>
        <end position="90"/>
    </location>
</feature>
<feature type="transmembrane region" description="Helical" evidence="1">
    <location>
        <begin position="36"/>
        <end position="58"/>
    </location>
</feature>
<dbReference type="EMBL" id="JAGSGD010000001">
    <property type="protein sequence ID" value="MBR7620750.1"/>
    <property type="molecule type" value="Genomic_DNA"/>
</dbReference>
<keyword evidence="1" id="KW-0472">Membrane</keyword>
<reference evidence="2" key="1">
    <citation type="submission" date="2021-04" db="EMBL/GenBank/DDBJ databases">
        <title>Draft genome assembly of strain Phenylobacterium sp. 20VBR1 using MiniION and Illumina platforms.</title>
        <authorList>
            <person name="Thomas F.A."/>
            <person name="Krishnan K.P."/>
            <person name="Sinha R.K."/>
        </authorList>
    </citation>
    <scope>NUCLEOTIDE SEQUENCE</scope>
    <source>
        <strain evidence="2">20VBR1</strain>
    </source>
</reference>
<dbReference type="Pfam" id="PF17329">
    <property type="entry name" value="DUF5367"/>
    <property type="match status" value="1"/>
</dbReference>
<name>A0A941D1W7_9CAUL</name>
<feature type="transmembrane region" description="Helical" evidence="1">
    <location>
        <begin position="7"/>
        <end position="30"/>
    </location>
</feature>